<dbReference type="InterPro" id="IPR017930">
    <property type="entry name" value="Myb_dom"/>
</dbReference>
<dbReference type="NCBIfam" id="TIGR01557">
    <property type="entry name" value="myb_SHAQKYF"/>
    <property type="match status" value="1"/>
</dbReference>
<dbReference type="PANTHER" id="PTHR12802">
    <property type="entry name" value="SWI/SNF COMPLEX-RELATED"/>
    <property type="match status" value="1"/>
</dbReference>
<evidence type="ECO:0000256" key="3">
    <source>
        <dbReference type="ARBA" id="ARBA00023242"/>
    </source>
</evidence>
<comment type="caution">
    <text evidence="6">The sequence shown here is derived from an EMBL/GenBank/DDBJ whole genome shotgun (WGS) entry which is preliminary data.</text>
</comment>
<keyword evidence="1" id="KW-0805">Transcription regulation</keyword>
<dbReference type="EMBL" id="SPLM01000109">
    <property type="protein sequence ID" value="TMW59671.1"/>
    <property type="molecule type" value="Genomic_DNA"/>
</dbReference>
<dbReference type="PANTHER" id="PTHR12802:SF155">
    <property type="entry name" value="DEUBIQUITINASE MYSM1"/>
    <property type="match status" value="1"/>
</dbReference>
<keyword evidence="2" id="KW-0804">Transcription</keyword>
<organism evidence="6 7">
    <name type="scientific">Pythium oligandrum</name>
    <name type="common">Mycoparasitic fungus</name>
    <dbReference type="NCBI Taxonomy" id="41045"/>
    <lineage>
        <taxon>Eukaryota</taxon>
        <taxon>Sar</taxon>
        <taxon>Stramenopiles</taxon>
        <taxon>Oomycota</taxon>
        <taxon>Peronosporomycetes</taxon>
        <taxon>Pythiales</taxon>
        <taxon>Pythiaceae</taxon>
        <taxon>Pythium</taxon>
    </lineage>
</organism>
<dbReference type="GO" id="GO:0003677">
    <property type="term" value="F:DNA binding"/>
    <property type="evidence" value="ECO:0007669"/>
    <property type="project" value="InterPro"/>
</dbReference>
<name>A0A8K1FEQ0_PYTOL</name>
<dbReference type="AlphaFoldDB" id="A0A8K1FEQ0"/>
<keyword evidence="3" id="KW-0539">Nucleus</keyword>
<dbReference type="PROSITE" id="PS50090">
    <property type="entry name" value="MYB_LIKE"/>
    <property type="match status" value="1"/>
</dbReference>
<evidence type="ECO:0000259" key="4">
    <source>
        <dbReference type="PROSITE" id="PS50090"/>
    </source>
</evidence>
<dbReference type="CDD" id="cd00167">
    <property type="entry name" value="SANT"/>
    <property type="match status" value="1"/>
</dbReference>
<dbReference type="SMART" id="SM00717">
    <property type="entry name" value="SANT"/>
    <property type="match status" value="1"/>
</dbReference>
<evidence type="ECO:0000313" key="7">
    <source>
        <dbReference type="Proteomes" id="UP000794436"/>
    </source>
</evidence>
<gene>
    <name evidence="6" type="ORF">Poli38472_004740</name>
</gene>
<proteinExistence type="predicted"/>
<feature type="domain" description="HTH myb-type" evidence="5">
    <location>
        <begin position="1"/>
        <end position="59"/>
    </location>
</feature>
<accession>A0A8K1FEQ0</accession>
<protein>
    <submittedName>
        <fullName evidence="6">Uncharacterized protein</fullName>
    </submittedName>
</protein>
<keyword evidence="7" id="KW-1185">Reference proteome</keyword>
<sequence>MHRQRYEARGVWTVSEHERFIEAMAMYPSGPWKTITEHVGTRSIKQVQTHAQKYQQKLMRHQRGLRKRKTRVKRPEHRVDEDTLDQFTHRCIVRYAQKAAVQAVMPGDSPSEVSTTYDFNLIGMTPDEWELLTSDISTDTEFMKLLEDADVQGSDEPTVDEILYPFGNEWNEWQFEELLQPEERMELQQSGYLDGAMLGDDDDDAEGKDVSILPVSL</sequence>
<dbReference type="InterPro" id="IPR009057">
    <property type="entry name" value="Homeodomain-like_sf"/>
</dbReference>
<dbReference type="OrthoDB" id="118550at2759"/>
<evidence type="ECO:0000256" key="2">
    <source>
        <dbReference type="ARBA" id="ARBA00023163"/>
    </source>
</evidence>
<dbReference type="SUPFAM" id="SSF46689">
    <property type="entry name" value="Homeodomain-like"/>
    <property type="match status" value="1"/>
</dbReference>
<evidence type="ECO:0000313" key="6">
    <source>
        <dbReference type="EMBL" id="TMW59671.1"/>
    </source>
</evidence>
<dbReference type="InterPro" id="IPR001005">
    <property type="entry name" value="SANT/Myb"/>
</dbReference>
<feature type="domain" description="Myb-like" evidence="4">
    <location>
        <begin position="4"/>
        <end position="55"/>
    </location>
</feature>
<dbReference type="PROSITE" id="PS51294">
    <property type="entry name" value="HTH_MYB"/>
    <property type="match status" value="1"/>
</dbReference>
<evidence type="ECO:0000256" key="1">
    <source>
        <dbReference type="ARBA" id="ARBA00023015"/>
    </source>
</evidence>
<dbReference type="Gene3D" id="1.10.10.60">
    <property type="entry name" value="Homeodomain-like"/>
    <property type="match status" value="1"/>
</dbReference>
<dbReference type="Pfam" id="PF00249">
    <property type="entry name" value="Myb_DNA-binding"/>
    <property type="match status" value="1"/>
</dbReference>
<dbReference type="InterPro" id="IPR006447">
    <property type="entry name" value="Myb_dom_plants"/>
</dbReference>
<dbReference type="Proteomes" id="UP000794436">
    <property type="component" value="Unassembled WGS sequence"/>
</dbReference>
<reference evidence="6" key="1">
    <citation type="submission" date="2019-03" db="EMBL/GenBank/DDBJ databases">
        <title>Long read genome sequence of the mycoparasitic Pythium oligandrum ATCC 38472 isolated from sugarbeet rhizosphere.</title>
        <authorList>
            <person name="Gaulin E."/>
        </authorList>
    </citation>
    <scope>NUCLEOTIDE SEQUENCE</scope>
    <source>
        <strain evidence="6">ATCC 38472_TT</strain>
    </source>
</reference>
<evidence type="ECO:0000259" key="5">
    <source>
        <dbReference type="PROSITE" id="PS51294"/>
    </source>
</evidence>